<reference evidence="3" key="2">
    <citation type="submission" date="2020-09" db="EMBL/GenBank/DDBJ databases">
        <authorList>
            <person name="Sun Q."/>
            <person name="Ohkuma M."/>
        </authorList>
    </citation>
    <scope>NUCLEOTIDE SEQUENCE</scope>
    <source>
        <strain evidence="3">JCM 4790</strain>
    </source>
</reference>
<feature type="transmembrane region" description="Helical" evidence="1">
    <location>
        <begin position="269"/>
        <end position="288"/>
    </location>
</feature>
<sequence>MDLTKQAARFTARLSTLFAQTPVVASRRVRPAAVRLVVSAVALIAVMGAAAGIRAVAGADPVLSLIGGALVTVGALAAYAALVRALEQRPVTELDPARARRDLSAGTLTGLALFLAAFALIALFGGYNTEGGVSVGGAITVFGLMTGVAVTEELLFRGVLFRLVEELAGTKGALAVSAVLFGGLHLLNPDATVWGALAIAVEGGVMLGAAYAATRSLWVPIGLHLGWNYALSGIVGVTVSGDDTGPRGLLQGVLSGPEALTGGAFGPEASLFAILVCAVPTVYCLRAAGRRGRITARA</sequence>
<dbReference type="EMBL" id="BMVU01000075">
    <property type="protein sequence ID" value="GGY10928.1"/>
    <property type="molecule type" value="Genomic_DNA"/>
</dbReference>
<evidence type="ECO:0000313" key="4">
    <source>
        <dbReference type="Proteomes" id="UP000619244"/>
    </source>
</evidence>
<dbReference type="PANTHER" id="PTHR39430:SF1">
    <property type="entry name" value="PROTEASE"/>
    <property type="match status" value="1"/>
</dbReference>
<keyword evidence="1" id="KW-0812">Transmembrane</keyword>
<feature type="transmembrane region" description="Helical" evidence="1">
    <location>
        <begin position="225"/>
        <end position="241"/>
    </location>
</feature>
<keyword evidence="3" id="KW-0645">Protease</keyword>
<reference evidence="3" key="1">
    <citation type="journal article" date="2014" name="Int. J. Syst. Evol. Microbiol.">
        <title>Complete genome sequence of Corynebacterium casei LMG S-19264T (=DSM 44701T), isolated from a smear-ripened cheese.</title>
        <authorList>
            <consortium name="US DOE Joint Genome Institute (JGI-PGF)"/>
            <person name="Walter F."/>
            <person name="Albersmeier A."/>
            <person name="Kalinowski J."/>
            <person name="Ruckert C."/>
        </authorList>
    </citation>
    <scope>NUCLEOTIDE SEQUENCE</scope>
    <source>
        <strain evidence="3">JCM 4790</strain>
    </source>
</reference>
<feature type="transmembrane region" description="Helical" evidence="1">
    <location>
        <begin position="36"/>
        <end position="56"/>
    </location>
</feature>
<evidence type="ECO:0000259" key="2">
    <source>
        <dbReference type="Pfam" id="PF02517"/>
    </source>
</evidence>
<dbReference type="InterPro" id="IPR003675">
    <property type="entry name" value="Rce1/LyrA-like_dom"/>
</dbReference>
<dbReference type="Pfam" id="PF02517">
    <property type="entry name" value="Rce1-like"/>
    <property type="match status" value="1"/>
</dbReference>
<dbReference type="PANTHER" id="PTHR39430">
    <property type="entry name" value="MEMBRANE-ASSOCIATED PROTEASE-RELATED"/>
    <property type="match status" value="1"/>
</dbReference>
<comment type="caution">
    <text evidence="3">The sequence shown here is derived from an EMBL/GenBank/DDBJ whole genome shotgun (WGS) entry which is preliminary data.</text>
</comment>
<feature type="transmembrane region" description="Helical" evidence="1">
    <location>
        <begin position="193"/>
        <end position="213"/>
    </location>
</feature>
<keyword evidence="3" id="KW-0378">Hydrolase</keyword>
<keyword evidence="4" id="KW-1185">Reference proteome</keyword>
<feature type="transmembrane region" description="Helical" evidence="1">
    <location>
        <begin position="133"/>
        <end position="156"/>
    </location>
</feature>
<dbReference type="GO" id="GO:0006508">
    <property type="term" value="P:proteolysis"/>
    <property type="evidence" value="ECO:0007669"/>
    <property type="project" value="UniProtKB-KW"/>
</dbReference>
<dbReference type="Proteomes" id="UP000619244">
    <property type="component" value="Unassembled WGS sequence"/>
</dbReference>
<dbReference type="AlphaFoldDB" id="A0A918P0A1"/>
<feature type="domain" description="CAAX prenyl protease 2/Lysostaphin resistance protein A-like" evidence="2">
    <location>
        <begin position="139"/>
        <end position="229"/>
    </location>
</feature>
<gene>
    <name evidence="3" type="ORF">GCM10010358_74300</name>
</gene>
<evidence type="ECO:0000256" key="1">
    <source>
        <dbReference type="SAM" id="Phobius"/>
    </source>
</evidence>
<keyword evidence="1" id="KW-0472">Membrane</keyword>
<name>A0A918P0A1_9ACTN</name>
<keyword evidence="1" id="KW-1133">Transmembrane helix</keyword>
<accession>A0A918P0A1</accession>
<protein>
    <submittedName>
        <fullName evidence="3">CAAX amino protease</fullName>
    </submittedName>
</protein>
<feature type="transmembrane region" description="Helical" evidence="1">
    <location>
        <begin position="168"/>
        <end position="187"/>
    </location>
</feature>
<dbReference type="GO" id="GO:0080120">
    <property type="term" value="P:CAAX-box protein maturation"/>
    <property type="evidence" value="ECO:0007669"/>
    <property type="project" value="UniProtKB-ARBA"/>
</dbReference>
<proteinExistence type="predicted"/>
<dbReference type="GO" id="GO:0004175">
    <property type="term" value="F:endopeptidase activity"/>
    <property type="evidence" value="ECO:0007669"/>
    <property type="project" value="UniProtKB-ARBA"/>
</dbReference>
<dbReference type="RefSeq" id="WP_190194695.1">
    <property type="nucleotide sequence ID" value="NZ_BMVU01000075.1"/>
</dbReference>
<feature type="transmembrane region" description="Helical" evidence="1">
    <location>
        <begin position="62"/>
        <end position="82"/>
    </location>
</feature>
<organism evidence="3 4">
    <name type="scientific">Streptomyces minutiscleroticus</name>
    <dbReference type="NCBI Taxonomy" id="68238"/>
    <lineage>
        <taxon>Bacteria</taxon>
        <taxon>Bacillati</taxon>
        <taxon>Actinomycetota</taxon>
        <taxon>Actinomycetes</taxon>
        <taxon>Kitasatosporales</taxon>
        <taxon>Streptomycetaceae</taxon>
        <taxon>Streptomyces</taxon>
    </lineage>
</organism>
<feature type="transmembrane region" description="Helical" evidence="1">
    <location>
        <begin position="103"/>
        <end position="127"/>
    </location>
</feature>
<evidence type="ECO:0000313" key="3">
    <source>
        <dbReference type="EMBL" id="GGY10928.1"/>
    </source>
</evidence>